<evidence type="ECO:0000313" key="5">
    <source>
        <dbReference type="Proteomes" id="UP000033870"/>
    </source>
</evidence>
<dbReference type="Pfam" id="PF00293">
    <property type="entry name" value="NUDIX"/>
    <property type="match status" value="1"/>
</dbReference>
<evidence type="ECO:0000259" key="3">
    <source>
        <dbReference type="PROSITE" id="PS51462"/>
    </source>
</evidence>
<evidence type="ECO:0000256" key="1">
    <source>
        <dbReference type="ARBA" id="ARBA00001946"/>
    </source>
</evidence>
<dbReference type="GO" id="GO:0005829">
    <property type="term" value="C:cytosol"/>
    <property type="evidence" value="ECO:0007669"/>
    <property type="project" value="TreeGrafter"/>
</dbReference>
<dbReference type="GO" id="GO:0019693">
    <property type="term" value="P:ribose phosphate metabolic process"/>
    <property type="evidence" value="ECO:0007669"/>
    <property type="project" value="TreeGrafter"/>
</dbReference>
<dbReference type="EMBL" id="LCRX01000014">
    <property type="protein sequence ID" value="KKW41760.1"/>
    <property type="molecule type" value="Genomic_DNA"/>
</dbReference>
<dbReference type="GO" id="GO:0006753">
    <property type="term" value="P:nucleoside phosphate metabolic process"/>
    <property type="evidence" value="ECO:0007669"/>
    <property type="project" value="TreeGrafter"/>
</dbReference>
<dbReference type="PANTHER" id="PTHR11839">
    <property type="entry name" value="UDP/ADP-SUGAR PYROPHOSPHATASE"/>
    <property type="match status" value="1"/>
</dbReference>
<reference evidence="4 5" key="1">
    <citation type="journal article" date="2015" name="Nature">
        <title>rRNA introns, odd ribosomes, and small enigmatic genomes across a large radiation of phyla.</title>
        <authorList>
            <person name="Brown C.T."/>
            <person name="Hug L.A."/>
            <person name="Thomas B.C."/>
            <person name="Sharon I."/>
            <person name="Castelle C.J."/>
            <person name="Singh A."/>
            <person name="Wilkins M.J."/>
            <person name="Williams K.H."/>
            <person name="Banfield J.F."/>
        </authorList>
    </citation>
    <scope>NUCLEOTIDE SEQUENCE [LARGE SCALE GENOMIC DNA]</scope>
</reference>
<evidence type="ECO:0000313" key="4">
    <source>
        <dbReference type="EMBL" id="KKW41760.1"/>
    </source>
</evidence>
<comment type="caution">
    <text evidence="4">The sequence shown here is derived from an EMBL/GenBank/DDBJ whole genome shotgun (WGS) entry which is preliminary data.</text>
</comment>
<proteinExistence type="predicted"/>
<gene>
    <name evidence="4" type="ORF">UY92_C0014G0085</name>
</gene>
<protein>
    <recommendedName>
        <fullName evidence="3">Nudix hydrolase domain-containing protein</fullName>
    </recommendedName>
</protein>
<dbReference type="InterPro" id="IPR015797">
    <property type="entry name" value="NUDIX_hydrolase-like_dom_sf"/>
</dbReference>
<dbReference type="CDD" id="cd24161">
    <property type="entry name" value="NUDIX_ADPRase_Ndx2"/>
    <property type="match status" value="1"/>
</dbReference>
<dbReference type="Proteomes" id="UP000033870">
    <property type="component" value="Unassembled WGS sequence"/>
</dbReference>
<dbReference type="PROSITE" id="PS51462">
    <property type="entry name" value="NUDIX"/>
    <property type="match status" value="1"/>
</dbReference>
<name>A0A0G1YF02_9BACT</name>
<dbReference type="PANTHER" id="PTHR11839:SF18">
    <property type="entry name" value="NUDIX HYDROLASE DOMAIN-CONTAINING PROTEIN"/>
    <property type="match status" value="1"/>
</dbReference>
<evidence type="ECO:0000256" key="2">
    <source>
        <dbReference type="ARBA" id="ARBA00022801"/>
    </source>
</evidence>
<dbReference type="SUPFAM" id="SSF55811">
    <property type="entry name" value="Nudix"/>
    <property type="match status" value="1"/>
</dbReference>
<feature type="domain" description="Nudix hydrolase" evidence="3">
    <location>
        <begin position="36"/>
        <end position="167"/>
    </location>
</feature>
<dbReference type="Gene3D" id="3.90.79.10">
    <property type="entry name" value="Nucleoside Triphosphate Pyrophosphohydrolase"/>
    <property type="match status" value="1"/>
</dbReference>
<keyword evidence="2" id="KW-0378">Hydrolase</keyword>
<organism evidence="4 5">
    <name type="scientific">Candidatus Magasanikbacteria bacterium GW2011_GWA2_56_11</name>
    <dbReference type="NCBI Taxonomy" id="1619044"/>
    <lineage>
        <taxon>Bacteria</taxon>
        <taxon>Candidatus Magasanikiibacteriota</taxon>
    </lineage>
</organism>
<dbReference type="GO" id="GO:0016787">
    <property type="term" value="F:hydrolase activity"/>
    <property type="evidence" value="ECO:0007669"/>
    <property type="project" value="UniProtKB-KW"/>
</dbReference>
<comment type="cofactor">
    <cofactor evidence="1">
        <name>Mg(2+)</name>
        <dbReference type="ChEBI" id="CHEBI:18420"/>
    </cofactor>
</comment>
<dbReference type="AlphaFoldDB" id="A0A0G1YF02"/>
<accession>A0A0G1YF02</accession>
<dbReference type="InterPro" id="IPR000086">
    <property type="entry name" value="NUDIX_hydrolase_dom"/>
</dbReference>
<dbReference type="STRING" id="1619044.UY92_C0014G0085"/>
<sequence length="183" mass="20966">MQRLKKLSEEVVHDNPWWRCKHDTFARQDGAVGHYYYGETNGMVLLVPVLDNGQIVLVMQYRYLLDRVSIEFPGGGIKTGQDVLLAAKEELAQETGCRAHDFVNVGAFEPANGFIRDRAQVYLAYVVEQDQPEPDETEQIEVIYRYPDEIEEMILHGDIWDGETMAAWSLVRHYFLGQGAEIT</sequence>